<keyword evidence="2" id="KW-1133">Transmembrane helix</keyword>
<feature type="transmembrane region" description="Helical" evidence="2">
    <location>
        <begin position="29"/>
        <end position="49"/>
    </location>
</feature>
<accession>A0ABP9EUQ7</accession>
<dbReference type="RefSeq" id="WP_274233652.1">
    <property type="nucleotide sequence ID" value="NZ_BAABHQ010000010.1"/>
</dbReference>
<keyword evidence="4" id="KW-1185">Reference proteome</keyword>
<name>A0ABP9EUQ7_9PSEU</name>
<comment type="caution">
    <text evidence="3">The sequence shown here is derived from an EMBL/GenBank/DDBJ whole genome shotgun (WGS) entry which is preliminary data.</text>
</comment>
<keyword evidence="2" id="KW-0472">Membrane</keyword>
<dbReference type="EMBL" id="BAABHQ010000010">
    <property type="protein sequence ID" value="GAA4881647.1"/>
    <property type="molecule type" value="Genomic_DNA"/>
</dbReference>
<gene>
    <name evidence="3" type="ORF">GCM10023203_36340</name>
</gene>
<feature type="transmembrane region" description="Helical" evidence="2">
    <location>
        <begin position="61"/>
        <end position="81"/>
    </location>
</feature>
<evidence type="ECO:0000313" key="4">
    <source>
        <dbReference type="Proteomes" id="UP001500457"/>
    </source>
</evidence>
<dbReference type="Proteomes" id="UP001500457">
    <property type="component" value="Unassembled WGS sequence"/>
</dbReference>
<feature type="compositionally biased region" description="Low complexity" evidence="1">
    <location>
        <begin position="289"/>
        <end position="305"/>
    </location>
</feature>
<protein>
    <submittedName>
        <fullName evidence="3">Uncharacterized protein</fullName>
    </submittedName>
</protein>
<evidence type="ECO:0000256" key="1">
    <source>
        <dbReference type="SAM" id="MobiDB-lite"/>
    </source>
</evidence>
<proteinExistence type="predicted"/>
<feature type="region of interest" description="Disordered" evidence="1">
    <location>
        <begin position="280"/>
        <end position="317"/>
    </location>
</feature>
<sequence>MTATLDPTRPAHGGPASRWSPRRLGHHRYLWWLGALVLAGVAAAIAIGADSSPGPGIADDGAVNVLTAVVVLAPFLLWGLVHQLISAVRRRVRDDVRHYGVGQPVAVRPAPAVGDDTAVSTAKSTAKSTADDRVRYLVDVDHRPGAVAVRDRRERGGPSSWLDDGERRLRLRARSGLMTASEGTGPVFVARRFGPAGRRRWEIAVEGRRLHCEVRGSLPVPQRTLVDDEGTAWLVQVGRARRGKVHPSARVPERLSPAAAAFVVWFAAELDAKVRAARDAPLTGGGTADSGDSGWWDTGSSSSDGGDSGGDSGSSGD</sequence>
<reference evidence="4" key="1">
    <citation type="journal article" date="2019" name="Int. J. Syst. Evol. Microbiol.">
        <title>The Global Catalogue of Microorganisms (GCM) 10K type strain sequencing project: providing services to taxonomists for standard genome sequencing and annotation.</title>
        <authorList>
            <consortium name="The Broad Institute Genomics Platform"/>
            <consortium name="The Broad Institute Genome Sequencing Center for Infectious Disease"/>
            <person name="Wu L."/>
            <person name="Ma J."/>
        </authorList>
    </citation>
    <scope>NUCLEOTIDE SEQUENCE [LARGE SCALE GENOMIC DNA]</scope>
    <source>
        <strain evidence="4">JCM 17983</strain>
    </source>
</reference>
<evidence type="ECO:0000313" key="3">
    <source>
        <dbReference type="EMBL" id="GAA4881647.1"/>
    </source>
</evidence>
<feature type="compositionally biased region" description="Gly residues" evidence="1">
    <location>
        <begin position="306"/>
        <end position="317"/>
    </location>
</feature>
<keyword evidence="2" id="KW-0812">Transmembrane</keyword>
<evidence type="ECO:0000256" key="2">
    <source>
        <dbReference type="SAM" id="Phobius"/>
    </source>
</evidence>
<organism evidence="3 4">
    <name type="scientific">Actinomycetospora straminea</name>
    <dbReference type="NCBI Taxonomy" id="663607"/>
    <lineage>
        <taxon>Bacteria</taxon>
        <taxon>Bacillati</taxon>
        <taxon>Actinomycetota</taxon>
        <taxon>Actinomycetes</taxon>
        <taxon>Pseudonocardiales</taxon>
        <taxon>Pseudonocardiaceae</taxon>
        <taxon>Actinomycetospora</taxon>
    </lineage>
</organism>